<proteinExistence type="predicted"/>
<evidence type="ECO:0000313" key="1">
    <source>
        <dbReference type="EMBL" id="MBV7377636.1"/>
    </source>
</evidence>
<evidence type="ECO:0000313" key="2">
    <source>
        <dbReference type="Proteomes" id="UP000756530"/>
    </source>
</evidence>
<comment type="caution">
    <text evidence="1">The sequence shown here is derived from an EMBL/GenBank/DDBJ whole genome shotgun (WGS) entry which is preliminary data.</text>
</comment>
<dbReference type="RefSeq" id="WP_218390512.1">
    <property type="nucleotide sequence ID" value="NZ_JAHUZE010000001.1"/>
</dbReference>
<dbReference type="Proteomes" id="UP000756530">
    <property type="component" value="Unassembled WGS sequence"/>
</dbReference>
<sequence length="156" mass="16668">MSAAEQFSMLLGSIAARLEGVPLDDDMAAFLNAEYPPESEEFQELAALCAEGERDGWLMSREAGGIKFGRAIKPGAAAGSFSVDVVRMKDVAGPHHIHTNGEIGAVMPIQGEPRFDDFAPGWYVYPPGSDHHPTVSGGDAYVLYLLPEGAIEFTGK</sequence>
<dbReference type="InterPro" id="IPR032345">
    <property type="entry name" value="PnbB"/>
</dbReference>
<organism evidence="1 2">
    <name type="scientific">Maritimibacter dapengensis</name>
    <dbReference type="NCBI Taxonomy" id="2836868"/>
    <lineage>
        <taxon>Bacteria</taxon>
        <taxon>Pseudomonadati</taxon>
        <taxon>Pseudomonadota</taxon>
        <taxon>Alphaproteobacteria</taxon>
        <taxon>Rhodobacterales</taxon>
        <taxon>Roseobacteraceae</taxon>
        <taxon>Maritimibacter</taxon>
    </lineage>
</organism>
<dbReference type="Pfam" id="PF16155">
    <property type="entry name" value="PnbB"/>
    <property type="match status" value="1"/>
</dbReference>
<protein>
    <submittedName>
        <fullName evidence="1">DUF4863 family protein</fullName>
    </submittedName>
</protein>
<accession>A0ABS6SZB1</accession>
<name>A0ABS6SZB1_9RHOB</name>
<keyword evidence="2" id="KW-1185">Reference proteome</keyword>
<reference evidence="1 2" key="1">
    <citation type="submission" date="2021-05" db="EMBL/GenBank/DDBJ databases">
        <title>Culturable bacteria isolated from Daya Bay.</title>
        <authorList>
            <person name="Zheng W."/>
            <person name="Yu S."/>
            <person name="Huang Y."/>
        </authorList>
    </citation>
    <scope>NUCLEOTIDE SEQUENCE [LARGE SCALE GENOMIC DNA]</scope>
    <source>
        <strain evidence="1 2">DP4N28-5</strain>
    </source>
</reference>
<gene>
    <name evidence="1" type="ORF">KJP28_01780</name>
</gene>
<dbReference type="EMBL" id="JAHUZE010000001">
    <property type="protein sequence ID" value="MBV7377636.1"/>
    <property type="molecule type" value="Genomic_DNA"/>
</dbReference>